<dbReference type="InterPro" id="IPR051797">
    <property type="entry name" value="TrmB-like"/>
</dbReference>
<dbReference type="RefSeq" id="WP_106060588.1">
    <property type="nucleotide sequence ID" value="NZ_PVXQ01000033.1"/>
</dbReference>
<dbReference type="Proteomes" id="UP000239471">
    <property type="component" value="Unassembled WGS sequence"/>
</dbReference>
<evidence type="ECO:0000259" key="2">
    <source>
        <dbReference type="Pfam" id="PF11495"/>
    </source>
</evidence>
<evidence type="ECO:0000259" key="1">
    <source>
        <dbReference type="Pfam" id="PF01978"/>
    </source>
</evidence>
<keyword evidence="4" id="KW-1185">Reference proteome</keyword>
<proteinExistence type="predicted"/>
<dbReference type="InterPro" id="IPR021586">
    <property type="entry name" value="Tscrpt_reg_TrmB_C"/>
</dbReference>
<protein>
    <submittedName>
        <fullName evidence="3">Sugar-specific transcriptional regulator TrmB</fullName>
    </submittedName>
</protein>
<dbReference type="SUPFAM" id="SSF46785">
    <property type="entry name" value="Winged helix' DNA-binding domain"/>
    <property type="match status" value="1"/>
</dbReference>
<accession>A0A2T0BBS2</accession>
<dbReference type="Pfam" id="PF01978">
    <property type="entry name" value="TrmB"/>
    <property type="match status" value="1"/>
</dbReference>
<dbReference type="PANTHER" id="PTHR34293:SF1">
    <property type="entry name" value="HTH-TYPE TRANSCRIPTIONAL REGULATOR TRMBL2"/>
    <property type="match status" value="1"/>
</dbReference>
<evidence type="ECO:0000313" key="4">
    <source>
        <dbReference type="Proteomes" id="UP000239471"/>
    </source>
</evidence>
<sequence length="235" mass="26509">MEAIENLMSFGLTRQEASIYMLLFEQGELNGYEVSKLTAISKSNSYNALAGLVEKGAAYIIEGSAVLYTPVSIEEFCENKIRLMKKNKAELLKSIPKRKEESDGYITVKSEKHIVDKIKNMLLQANERVYLSMSQGRLQEIIAELESLRNRGIKIVIITNSTFNLNGAIVYHTKKKPSQIRLIVDSKLVLTGEITDKSNSTCLYSSNNNLVEVFKDSLTNEIKLIQIGKDDYKNE</sequence>
<name>A0A2T0BBS2_9CLOT</name>
<dbReference type="Gene3D" id="1.10.10.10">
    <property type="entry name" value="Winged helix-like DNA-binding domain superfamily/Winged helix DNA-binding domain"/>
    <property type="match status" value="1"/>
</dbReference>
<dbReference type="OrthoDB" id="1493540at2"/>
<feature type="domain" description="Transcription regulator TrmB C-terminal" evidence="2">
    <location>
        <begin position="107"/>
        <end position="216"/>
    </location>
</feature>
<reference evidence="3 4" key="1">
    <citation type="submission" date="2018-03" db="EMBL/GenBank/DDBJ databases">
        <title>Genome sequence of Clostridium vincentii DSM 10228.</title>
        <authorList>
            <person name="Poehlein A."/>
            <person name="Daniel R."/>
        </authorList>
    </citation>
    <scope>NUCLEOTIDE SEQUENCE [LARGE SCALE GENOMIC DNA]</scope>
    <source>
        <strain evidence="3 4">DSM 10228</strain>
    </source>
</reference>
<dbReference type="PANTHER" id="PTHR34293">
    <property type="entry name" value="HTH-TYPE TRANSCRIPTIONAL REGULATOR TRMBL2"/>
    <property type="match status" value="1"/>
</dbReference>
<dbReference type="InterPro" id="IPR036390">
    <property type="entry name" value="WH_DNA-bd_sf"/>
</dbReference>
<comment type="caution">
    <text evidence="3">The sequence shown here is derived from an EMBL/GenBank/DDBJ whole genome shotgun (WGS) entry which is preliminary data.</text>
</comment>
<dbReference type="Gene3D" id="3.30.870.10">
    <property type="entry name" value="Endonuclease Chain A"/>
    <property type="match status" value="1"/>
</dbReference>
<organism evidence="3 4">
    <name type="scientific">Clostridium vincentii</name>
    <dbReference type="NCBI Taxonomy" id="52704"/>
    <lineage>
        <taxon>Bacteria</taxon>
        <taxon>Bacillati</taxon>
        <taxon>Bacillota</taxon>
        <taxon>Clostridia</taxon>
        <taxon>Eubacteriales</taxon>
        <taxon>Clostridiaceae</taxon>
        <taxon>Clostridium</taxon>
    </lineage>
</organism>
<evidence type="ECO:0000313" key="3">
    <source>
        <dbReference type="EMBL" id="PRR81257.1"/>
    </source>
</evidence>
<dbReference type="Pfam" id="PF11495">
    <property type="entry name" value="Regulator_TrmB"/>
    <property type="match status" value="1"/>
</dbReference>
<dbReference type="InterPro" id="IPR036388">
    <property type="entry name" value="WH-like_DNA-bd_sf"/>
</dbReference>
<dbReference type="EMBL" id="PVXQ01000033">
    <property type="protein sequence ID" value="PRR81257.1"/>
    <property type="molecule type" value="Genomic_DNA"/>
</dbReference>
<dbReference type="AlphaFoldDB" id="A0A2T0BBS2"/>
<dbReference type="InterPro" id="IPR002831">
    <property type="entry name" value="Tscrpt_reg_TrmB_N"/>
</dbReference>
<feature type="domain" description="Transcription regulator TrmB N-terminal" evidence="1">
    <location>
        <begin position="7"/>
        <end position="74"/>
    </location>
</feature>
<dbReference type="CDD" id="cd09124">
    <property type="entry name" value="PLDc_like_TrmB_middle"/>
    <property type="match status" value="1"/>
</dbReference>
<gene>
    <name evidence="3" type="ORF">CLVI_26690</name>
</gene>